<keyword evidence="6" id="KW-1185">Reference proteome</keyword>
<dbReference type="AlphaFoldDB" id="A0A7H8R4J3"/>
<keyword evidence="2" id="KW-0378">Hydrolase</keyword>
<evidence type="ECO:0000313" key="5">
    <source>
        <dbReference type="EMBL" id="QKX60515.1"/>
    </source>
</evidence>
<name>A0A7H8R4J3_TALRU</name>
<gene>
    <name evidence="5" type="ORF">TRUGW13939_07660</name>
</gene>
<dbReference type="Pfam" id="PF00561">
    <property type="entry name" value="Abhydrolase_1"/>
    <property type="match status" value="1"/>
</dbReference>
<proteinExistence type="inferred from homology"/>
<dbReference type="InterPro" id="IPR013595">
    <property type="entry name" value="Pept_S33_TAP-like_C"/>
</dbReference>
<protein>
    <submittedName>
        <fullName evidence="5">Uncharacterized protein</fullName>
    </submittedName>
</protein>
<evidence type="ECO:0000259" key="4">
    <source>
        <dbReference type="Pfam" id="PF08386"/>
    </source>
</evidence>
<evidence type="ECO:0000256" key="2">
    <source>
        <dbReference type="ARBA" id="ARBA00022801"/>
    </source>
</evidence>
<dbReference type="Proteomes" id="UP000509510">
    <property type="component" value="Chromosome IV"/>
</dbReference>
<feature type="domain" description="AB hydrolase-1" evidence="3">
    <location>
        <begin position="71"/>
        <end position="260"/>
    </location>
</feature>
<comment type="similarity">
    <text evidence="1">Belongs to the peptidase S33 family.</text>
</comment>
<dbReference type="Pfam" id="PF08386">
    <property type="entry name" value="Abhydrolase_4"/>
    <property type="match status" value="1"/>
</dbReference>
<evidence type="ECO:0000313" key="6">
    <source>
        <dbReference type="Proteomes" id="UP000509510"/>
    </source>
</evidence>
<sequence length="488" mass="52812">MRLQNVCVWGPLLYTATAHNSIHWTNCSSTAPNLECGRLNVPIDWNHPQGEQTSLGLVRLKASNATARIGPLFFNSGGPGSIPSEFIGATAQGLPLFGDILPQHFDLIGLDPRGMGTSDSVRCDPEIANRRVSFFPKTQAEWDEMVAYNQEFAASCYNLTGPLFAHVDTTSVARDMEAVRVGLGGEKLNFLGLSYATQIAAAYAELYPESIRSVVLDGNLEHSLDEVSNMVTESTGYETELVRFADWCFATSSCALHGKDVLALFDELVSKADKSPIPAPGCTVSGACRSNVTGEEIRFNVQEFLLFKEAQPHLGVSGWTSLGDALNQTLNGNATALSTMLETSDIDSTTFAGLAVSCLDWTHSAKSLEDLLYKEQLAKALSSHTQGASQTWGTQTRCIGWPAPVQNPPHRTQIKGEPPMLLVNSLYDPSTSIVWANSRFAQMPSSASMVIRDGDGHTSYTLNGESTAAMVRFFVTLEAPAPNTVYRS</sequence>
<dbReference type="InterPro" id="IPR051601">
    <property type="entry name" value="Serine_prot/Carboxylest_S33"/>
</dbReference>
<dbReference type="KEGG" id="trg:TRUGW13939_07660"/>
<dbReference type="PANTHER" id="PTHR43248:SF30">
    <property type="entry name" value="AB HYDROLASE-1 DOMAIN-CONTAINING PROTEIN"/>
    <property type="match status" value="1"/>
</dbReference>
<organism evidence="5 6">
    <name type="scientific">Talaromyces rugulosus</name>
    <name type="common">Penicillium rugulosum</name>
    <dbReference type="NCBI Taxonomy" id="121627"/>
    <lineage>
        <taxon>Eukaryota</taxon>
        <taxon>Fungi</taxon>
        <taxon>Dikarya</taxon>
        <taxon>Ascomycota</taxon>
        <taxon>Pezizomycotina</taxon>
        <taxon>Eurotiomycetes</taxon>
        <taxon>Eurotiomycetidae</taxon>
        <taxon>Eurotiales</taxon>
        <taxon>Trichocomaceae</taxon>
        <taxon>Talaromyces</taxon>
        <taxon>Talaromyces sect. Islandici</taxon>
    </lineage>
</organism>
<dbReference type="RefSeq" id="XP_035346691.1">
    <property type="nucleotide sequence ID" value="XM_035490798.1"/>
</dbReference>
<reference evidence="6" key="1">
    <citation type="submission" date="2020-06" db="EMBL/GenBank/DDBJ databases">
        <title>A chromosome-scale genome assembly of Talaromyces rugulosus W13939.</title>
        <authorList>
            <person name="Wang B."/>
            <person name="Guo L."/>
            <person name="Ye K."/>
            <person name="Wang L."/>
        </authorList>
    </citation>
    <scope>NUCLEOTIDE SEQUENCE [LARGE SCALE GENOMIC DNA]</scope>
    <source>
        <strain evidence="6">W13939</strain>
    </source>
</reference>
<dbReference type="OrthoDB" id="425534at2759"/>
<dbReference type="EMBL" id="CP055901">
    <property type="protein sequence ID" value="QKX60515.1"/>
    <property type="molecule type" value="Genomic_DNA"/>
</dbReference>
<dbReference type="Gene3D" id="3.40.50.1820">
    <property type="entry name" value="alpha/beta hydrolase"/>
    <property type="match status" value="1"/>
</dbReference>
<dbReference type="SUPFAM" id="SSF53474">
    <property type="entry name" value="alpha/beta-Hydrolases"/>
    <property type="match status" value="1"/>
</dbReference>
<dbReference type="GeneID" id="55995150"/>
<dbReference type="InterPro" id="IPR000073">
    <property type="entry name" value="AB_hydrolase_1"/>
</dbReference>
<feature type="domain" description="Peptidase S33 tripeptidyl aminopeptidase-like C-terminal" evidence="4">
    <location>
        <begin position="388"/>
        <end position="484"/>
    </location>
</feature>
<dbReference type="InterPro" id="IPR029058">
    <property type="entry name" value="AB_hydrolase_fold"/>
</dbReference>
<dbReference type="GO" id="GO:0016787">
    <property type="term" value="F:hydrolase activity"/>
    <property type="evidence" value="ECO:0007669"/>
    <property type="project" value="UniProtKB-KW"/>
</dbReference>
<dbReference type="PANTHER" id="PTHR43248">
    <property type="entry name" value="2-SUCCINYL-6-HYDROXY-2,4-CYCLOHEXADIENE-1-CARBOXYLATE SYNTHASE"/>
    <property type="match status" value="1"/>
</dbReference>
<accession>A0A7H8R4J3</accession>
<evidence type="ECO:0000259" key="3">
    <source>
        <dbReference type="Pfam" id="PF00561"/>
    </source>
</evidence>
<evidence type="ECO:0000256" key="1">
    <source>
        <dbReference type="ARBA" id="ARBA00010088"/>
    </source>
</evidence>